<evidence type="ECO:0000256" key="2">
    <source>
        <dbReference type="ARBA" id="ARBA00022723"/>
    </source>
</evidence>
<evidence type="ECO:0000313" key="7">
    <source>
        <dbReference type="Proteomes" id="UP000176629"/>
    </source>
</evidence>
<dbReference type="EMBL" id="MFUX01000024">
    <property type="protein sequence ID" value="OGI94407.1"/>
    <property type="molecule type" value="Genomic_DNA"/>
</dbReference>
<name>A0A1F6XJR9_9BACT</name>
<keyword evidence="2" id="KW-0479">Metal-binding</keyword>
<dbReference type="PRINTS" id="PR00138">
    <property type="entry name" value="MATRIXIN"/>
</dbReference>
<evidence type="ECO:0000256" key="3">
    <source>
        <dbReference type="ARBA" id="ARBA00022801"/>
    </source>
</evidence>
<dbReference type="Pfam" id="PF00413">
    <property type="entry name" value="Peptidase_M10"/>
    <property type="match status" value="1"/>
</dbReference>
<gene>
    <name evidence="6" type="ORF">A3A03_03895</name>
</gene>
<dbReference type="GO" id="GO:0006508">
    <property type="term" value="P:proteolysis"/>
    <property type="evidence" value="ECO:0007669"/>
    <property type="project" value="UniProtKB-KW"/>
</dbReference>
<evidence type="ECO:0000259" key="5">
    <source>
        <dbReference type="Pfam" id="PF00413"/>
    </source>
</evidence>
<dbReference type="Proteomes" id="UP000176629">
    <property type="component" value="Unassembled WGS sequence"/>
</dbReference>
<dbReference type="STRING" id="1801773.A3A03_03895"/>
<proteinExistence type="predicted"/>
<organism evidence="6 7">
    <name type="scientific">Candidatus Nomurabacteria bacterium RIFCSPLOWO2_01_FULL_40_18</name>
    <dbReference type="NCBI Taxonomy" id="1801773"/>
    <lineage>
        <taxon>Bacteria</taxon>
        <taxon>Candidatus Nomuraibacteriota</taxon>
    </lineage>
</organism>
<dbReference type="SUPFAM" id="SSF55486">
    <property type="entry name" value="Metalloproteases ('zincins'), catalytic domain"/>
    <property type="match status" value="1"/>
</dbReference>
<dbReference type="GO" id="GO:0008270">
    <property type="term" value="F:zinc ion binding"/>
    <property type="evidence" value="ECO:0007669"/>
    <property type="project" value="InterPro"/>
</dbReference>
<dbReference type="Gene3D" id="3.40.390.10">
    <property type="entry name" value="Collagenase (Catalytic Domain)"/>
    <property type="match status" value="1"/>
</dbReference>
<keyword evidence="3" id="KW-0378">Hydrolase</keyword>
<reference evidence="6 7" key="1">
    <citation type="journal article" date="2016" name="Nat. Commun.">
        <title>Thousands of microbial genomes shed light on interconnected biogeochemical processes in an aquifer system.</title>
        <authorList>
            <person name="Anantharaman K."/>
            <person name="Brown C.T."/>
            <person name="Hug L.A."/>
            <person name="Sharon I."/>
            <person name="Castelle C.J."/>
            <person name="Probst A.J."/>
            <person name="Thomas B.C."/>
            <person name="Singh A."/>
            <person name="Wilkins M.J."/>
            <person name="Karaoz U."/>
            <person name="Brodie E.L."/>
            <person name="Williams K.H."/>
            <person name="Hubbard S.S."/>
            <person name="Banfield J.F."/>
        </authorList>
    </citation>
    <scope>NUCLEOTIDE SEQUENCE [LARGE SCALE GENOMIC DNA]</scope>
</reference>
<keyword evidence="1" id="KW-0645">Protease</keyword>
<dbReference type="AlphaFoldDB" id="A0A1F6XJR9"/>
<keyword evidence="4" id="KW-0862">Zinc</keyword>
<evidence type="ECO:0000256" key="4">
    <source>
        <dbReference type="ARBA" id="ARBA00022833"/>
    </source>
</evidence>
<sequence>MKKILKILIPLAILGILWYQFGDLIRAWFLPCREPIAYTLGIFDTKFGISKSYFLDAVQEAEMIWEKPFEKELFVYKADSKADTLKINLVYDYRQQATSKLADIGIIVKDNRASYDSLKIKFTELKKDYEIELKNFNQDVQAFNKGDRNNQAEFNRLQEEQKNLKTKVEEINAMVVVLNRLVATLNLSVETYNTVGATRGESFEEGVYVQEGLSREIDIYEFSSREKLVRVLAHELGHALGLDHVNDSQAIMYELNQGNNKTLTEADLEALKTRCGLK</sequence>
<dbReference type="InterPro" id="IPR021190">
    <property type="entry name" value="Pept_M10A"/>
</dbReference>
<protein>
    <recommendedName>
        <fullName evidence="5">Peptidase M10 metallopeptidase domain-containing protein</fullName>
    </recommendedName>
</protein>
<comment type="caution">
    <text evidence="6">The sequence shown here is derived from an EMBL/GenBank/DDBJ whole genome shotgun (WGS) entry which is preliminary data.</text>
</comment>
<dbReference type="InterPro" id="IPR001818">
    <property type="entry name" value="Pept_M10_metallopeptidase"/>
</dbReference>
<evidence type="ECO:0000313" key="6">
    <source>
        <dbReference type="EMBL" id="OGI94407.1"/>
    </source>
</evidence>
<evidence type="ECO:0000256" key="1">
    <source>
        <dbReference type="ARBA" id="ARBA00022670"/>
    </source>
</evidence>
<dbReference type="InterPro" id="IPR024079">
    <property type="entry name" value="MetalloPept_cat_dom_sf"/>
</dbReference>
<dbReference type="GO" id="GO:0031012">
    <property type="term" value="C:extracellular matrix"/>
    <property type="evidence" value="ECO:0007669"/>
    <property type="project" value="InterPro"/>
</dbReference>
<feature type="domain" description="Peptidase M10 metallopeptidase" evidence="5">
    <location>
        <begin position="170"/>
        <end position="272"/>
    </location>
</feature>
<dbReference type="GO" id="GO:0004222">
    <property type="term" value="F:metalloendopeptidase activity"/>
    <property type="evidence" value="ECO:0007669"/>
    <property type="project" value="InterPro"/>
</dbReference>
<accession>A0A1F6XJR9</accession>